<protein>
    <recommendedName>
        <fullName evidence="2">N-acetyltransferase domain-containing protein</fullName>
    </recommendedName>
</protein>
<dbReference type="AlphaFoldDB" id="A0A917U566"/>
<dbReference type="Proteomes" id="UP000642070">
    <property type="component" value="Unassembled WGS sequence"/>
</dbReference>
<dbReference type="CDD" id="cd04301">
    <property type="entry name" value="NAT_SF"/>
    <property type="match status" value="1"/>
</dbReference>
<evidence type="ECO:0000313" key="4">
    <source>
        <dbReference type="Proteomes" id="UP000642070"/>
    </source>
</evidence>
<dbReference type="Gene3D" id="3.40.630.30">
    <property type="match status" value="2"/>
</dbReference>
<dbReference type="SUPFAM" id="SSF55729">
    <property type="entry name" value="Acyl-CoA N-acyltransferases (Nat)"/>
    <property type="match status" value="1"/>
</dbReference>
<dbReference type="PROSITE" id="PS51186">
    <property type="entry name" value="GNAT"/>
    <property type="match status" value="1"/>
</dbReference>
<proteinExistence type="predicted"/>
<accession>A0A917U566</accession>
<organism evidence="3 4">
    <name type="scientific">Dactylosporangium sucinum</name>
    <dbReference type="NCBI Taxonomy" id="1424081"/>
    <lineage>
        <taxon>Bacteria</taxon>
        <taxon>Bacillati</taxon>
        <taxon>Actinomycetota</taxon>
        <taxon>Actinomycetes</taxon>
        <taxon>Micromonosporales</taxon>
        <taxon>Micromonosporaceae</taxon>
        <taxon>Dactylosporangium</taxon>
    </lineage>
</organism>
<evidence type="ECO:0000256" key="1">
    <source>
        <dbReference type="SAM" id="MobiDB-lite"/>
    </source>
</evidence>
<dbReference type="GO" id="GO:0016747">
    <property type="term" value="F:acyltransferase activity, transferring groups other than amino-acyl groups"/>
    <property type="evidence" value="ECO:0007669"/>
    <property type="project" value="InterPro"/>
</dbReference>
<evidence type="ECO:0000313" key="3">
    <source>
        <dbReference type="EMBL" id="GGM59199.1"/>
    </source>
</evidence>
<dbReference type="EMBL" id="BMPI01000042">
    <property type="protein sequence ID" value="GGM59199.1"/>
    <property type="molecule type" value="Genomic_DNA"/>
</dbReference>
<reference evidence="3" key="1">
    <citation type="journal article" date="2014" name="Int. J. Syst. Evol. Microbiol.">
        <title>Complete genome sequence of Corynebacterium casei LMG S-19264T (=DSM 44701T), isolated from a smear-ripened cheese.</title>
        <authorList>
            <consortium name="US DOE Joint Genome Institute (JGI-PGF)"/>
            <person name="Walter F."/>
            <person name="Albersmeier A."/>
            <person name="Kalinowski J."/>
            <person name="Ruckert C."/>
        </authorList>
    </citation>
    <scope>NUCLEOTIDE SEQUENCE</scope>
    <source>
        <strain evidence="3">JCM 19831</strain>
    </source>
</reference>
<name>A0A917U566_9ACTN</name>
<feature type="region of interest" description="Disordered" evidence="1">
    <location>
        <begin position="316"/>
        <end position="344"/>
    </location>
</feature>
<gene>
    <name evidence="3" type="ORF">GCM10007977_070840</name>
</gene>
<dbReference type="Pfam" id="PF00583">
    <property type="entry name" value="Acetyltransf_1"/>
    <property type="match status" value="1"/>
</dbReference>
<feature type="domain" description="N-acetyltransferase" evidence="2">
    <location>
        <begin position="150"/>
        <end position="307"/>
    </location>
</feature>
<dbReference type="InterPro" id="IPR000182">
    <property type="entry name" value="GNAT_dom"/>
</dbReference>
<dbReference type="InterPro" id="IPR016181">
    <property type="entry name" value="Acyl_CoA_acyltransferase"/>
</dbReference>
<sequence>MPEPMTQLQLARLDPGELWRRFGARLSALPPDGYLRCFAFTMAEYRRLYLDDDLPSSERRLVDDIVALTERAAAGEPVAEAAAALDRRWSAATGGDRPYAGPLPIELFKAGQAALWELLDEAHRYDSAEDIGDGALGYEDPRDQLANTRLLLRLLDRVAGGHTPVEPVAASPRPLAVAPLDITPPLTIRRAEPEDVPAVLDLLDESVAWLRGKGLQQWLTWPDDQPATYLTRLAVRRGLAGRGLGAQVLDWARAHAHRHGSRWLRVPAWPGNPRLHGYLRGQGFHPLWTIEAPLAESRTLFAGRSGERLAAVDVQGGAGQEGARHGEEDAVGDLGGGTDATGRVAGTDHVEVGRLGLVAELVPGAGVDHAG</sequence>
<reference evidence="3" key="2">
    <citation type="submission" date="2020-09" db="EMBL/GenBank/DDBJ databases">
        <authorList>
            <person name="Sun Q."/>
            <person name="Ohkuma M."/>
        </authorList>
    </citation>
    <scope>NUCLEOTIDE SEQUENCE</scope>
    <source>
        <strain evidence="3">JCM 19831</strain>
    </source>
</reference>
<comment type="caution">
    <text evidence="3">The sequence shown here is derived from an EMBL/GenBank/DDBJ whole genome shotgun (WGS) entry which is preliminary data.</text>
</comment>
<keyword evidence="4" id="KW-1185">Reference proteome</keyword>
<evidence type="ECO:0000259" key="2">
    <source>
        <dbReference type="PROSITE" id="PS51186"/>
    </source>
</evidence>